<feature type="domain" description="Pseudouridine synthase RsuA/RluA-like" evidence="4">
    <location>
        <begin position="95"/>
        <end position="257"/>
    </location>
</feature>
<evidence type="ECO:0000313" key="6">
    <source>
        <dbReference type="EMBL" id="WXA93135.1"/>
    </source>
</evidence>
<evidence type="ECO:0000256" key="3">
    <source>
        <dbReference type="PROSITE-ProRule" id="PRU00182"/>
    </source>
</evidence>
<dbReference type="InterPro" id="IPR002942">
    <property type="entry name" value="S4_RNA-bd"/>
</dbReference>
<gene>
    <name evidence="6" type="ORF">LZC95_42625</name>
</gene>
<dbReference type="CDD" id="cd00165">
    <property type="entry name" value="S4"/>
    <property type="match status" value="1"/>
</dbReference>
<dbReference type="Proteomes" id="UP001379533">
    <property type="component" value="Chromosome"/>
</dbReference>
<proteinExistence type="inferred from homology"/>
<keyword evidence="3" id="KW-0694">RNA-binding</keyword>
<dbReference type="PANTHER" id="PTHR21600:SF87">
    <property type="entry name" value="RNA PSEUDOURIDYLATE SYNTHASE DOMAIN-CONTAINING PROTEIN 1"/>
    <property type="match status" value="1"/>
</dbReference>
<dbReference type="InterPro" id="IPR050188">
    <property type="entry name" value="RluA_PseudoU_synthase"/>
</dbReference>
<sequence>MSSNEKSEYTVPEQLDGERLDRAAAQLASGLSRARLKRAIEAGAVRVNGRRKPKGAVVAKGDVISIDTSQVSDADSPAEPTPDAPLVVCFEGEGVLVVDKPAGQPTAPLRPGEVGSLANALVGRYPELAGVGYSAREPGLVHRLDTDTSGLVLVARSPEAFDVLRGALKEDRIDKRYLLLCASADLPDEGSIEFPIANHPKDQRRVYPCIHPRDVMRYAPRPASTSYRVIQRGTPWALVEVTVSRALRHQIRAHFAAIEHPLAGDVLYGGAEIRSLGRHALHASLISFGGGPGVAAFEVTSKLPPAMAALVTSESEGGASET</sequence>
<organism evidence="6 7">
    <name type="scientific">Pendulispora brunnea</name>
    <dbReference type="NCBI Taxonomy" id="2905690"/>
    <lineage>
        <taxon>Bacteria</taxon>
        <taxon>Pseudomonadati</taxon>
        <taxon>Myxococcota</taxon>
        <taxon>Myxococcia</taxon>
        <taxon>Myxococcales</taxon>
        <taxon>Sorangiineae</taxon>
        <taxon>Pendulisporaceae</taxon>
        <taxon>Pendulispora</taxon>
    </lineage>
</organism>
<evidence type="ECO:0000256" key="1">
    <source>
        <dbReference type="ARBA" id="ARBA00010876"/>
    </source>
</evidence>
<keyword evidence="7" id="KW-1185">Reference proteome</keyword>
<dbReference type="CDD" id="cd02869">
    <property type="entry name" value="PseudoU_synth_RluA_like"/>
    <property type="match status" value="1"/>
</dbReference>
<dbReference type="PANTHER" id="PTHR21600">
    <property type="entry name" value="MITOCHONDRIAL RNA PSEUDOURIDINE SYNTHASE"/>
    <property type="match status" value="1"/>
</dbReference>
<dbReference type="InterPro" id="IPR036986">
    <property type="entry name" value="S4_RNA-bd_sf"/>
</dbReference>
<dbReference type="Pfam" id="PF00849">
    <property type="entry name" value="PseudoU_synth_2"/>
    <property type="match status" value="1"/>
</dbReference>
<accession>A0ABZ2K345</accession>
<evidence type="ECO:0000313" key="7">
    <source>
        <dbReference type="Proteomes" id="UP001379533"/>
    </source>
</evidence>
<dbReference type="PROSITE" id="PS50889">
    <property type="entry name" value="S4"/>
    <property type="match status" value="1"/>
</dbReference>
<comment type="similarity">
    <text evidence="1">Belongs to the pseudouridine synthase RluA family.</text>
</comment>
<dbReference type="EMBL" id="CP089982">
    <property type="protein sequence ID" value="WXA93135.1"/>
    <property type="molecule type" value="Genomic_DNA"/>
</dbReference>
<feature type="domain" description="RNA-binding S4" evidence="5">
    <location>
        <begin position="18"/>
        <end position="63"/>
    </location>
</feature>
<evidence type="ECO:0000259" key="5">
    <source>
        <dbReference type="Pfam" id="PF01479"/>
    </source>
</evidence>
<dbReference type="InterPro" id="IPR006224">
    <property type="entry name" value="PsdUridine_synth_RluA-like_CS"/>
</dbReference>
<dbReference type="SUPFAM" id="SSF55174">
    <property type="entry name" value="Alpha-L RNA-binding motif"/>
    <property type="match status" value="1"/>
</dbReference>
<evidence type="ECO:0000259" key="4">
    <source>
        <dbReference type="Pfam" id="PF00849"/>
    </source>
</evidence>
<protein>
    <submittedName>
        <fullName evidence="6">RluA family pseudouridine synthase</fullName>
    </submittedName>
</protein>
<reference evidence="6 7" key="1">
    <citation type="submission" date="2021-12" db="EMBL/GenBank/DDBJ databases">
        <title>Discovery of the Pendulisporaceae a myxobacterial family with distinct sporulation behavior and unique specialized metabolism.</title>
        <authorList>
            <person name="Garcia R."/>
            <person name="Popoff A."/>
            <person name="Bader C.D."/>
            <person name="Loehr J."/>
            <person name="Walesch S."/>
            <person name="Walt C."/>
            <person name="Boldt J."/>
            <person name="Bunk B."/>
            <person name="Haeckl F.J.F.P.J."/>
            <person name="Gunesch A.P."/>
            <person name="Birkelbach J."/>
            <person name="Nuebel U."/>
            <person name="Pietschmann T."/>
            <person name="Bach T."/>
            <person name="Mueller R."/>
        </authorList>
    </citation>
    <scope>NUCLEOTIDE SEQUENCE [LARGE SCALE GENOMIC DNA]</scope>
    <source>
        <strain evidence="6 7">MSr12523</strain>
    </source>
</reference>
<dbReference type="RefSeq" id="WP_394843733.1">
    <property type="nucleotide sequence ID" value="NZ_CP089982.1"/>
</dbReference>
<dbReference type="Gene3D" id="3.10.290.10">
    <property type="entry name" value="RNA-binding S4 domain"/>
    <property type="match status" value="1"/>
</dbReference>
<dbReference type="Pfam" id="PF01479">
    <property type="entry name" value="S4"/>
    <property type="match status" value="1"/>
</dbReference>
<dbReference type="Gene3D" id="3.30.2350.10">
    <property type="entry name" value="Pseudouridine synthase"/>
    <property type="match status" value="1"/>
</dbReference>
<dbReference type="InterPro" id="IPR020103">
    <property type="entry name" value="PsdUridine_synth_cat_dom_sf"/>
</dbReference>
<keyword evidence="2" id="KW-0413">Isomerase</keyword>
<dbReference type="InterPro" id="IPR006145">
    <property type="entry name" value="PsdUridine_synth_RsuA/RluA"/>
</dbReference>
<evidence type="ECO:0000256" key="2">
    <source>
        <dbReference type="ARBA" id="ARBA00023235"/>
    </source>
</evidence>
<dbReference type="SUPFAM" id="SSF55120">
    <property type="entry name" value="Pseudouridine synthase"/>
    <property type="match status" value="1"/>
</dbReference>
<dbReference type="PROSITE" id="PS01129">
    <property type="entry name" value="PSI_RLU"/>
    <property type="match status" value="1"/>
</dbReference>
<name>A0ABZ2K345_9BACT</name>